<evidence type="ECO:0000256" key="2">
    <source>
        <dbReference type="ARBA" id="ARBA00022679"/>
    </source>
</evidence>
<evidence type="ECO:0000256" key="4">
    <source>
        <dbReference type="ARBA" id="ARBA00030755"/>
    </source>
</evidence>
<dbReference type="PROSITE" id="PS00737">
    <property type="entry name" value="THIOLASE_2"/>
    <property type="match status" value="1"/>
</dbReference>
<feature type="domain" description="Thiolase C-terminal" evidence="7">
    <location>
        <begin position="268"/>
        <end position="378"/>
    </location>
</feature>
<evidence type="ECO:0000313" key="9">
    <source>
        <dbReference type="Proteomes" id="UP000241048"/>
    </source>
</evidence>
<dbReference type="SUPFAM" id="SSF53901">
    <property type="entry name" value="Thiolase-like"/>
    <property type="match status" value="2"/>
</dbReference>
<dbReference type="InterPro" id="IPR002155">
    <property type="entry name" value="Thiolase"/>
</dbReference>
<sequence length="381" mass="41020">MNHVYILGGLRSYIGVKDGMYRHIPAEKLGAEVLREVVSRFELPTDAIDYIIGGNAVGGGGNITRLAALSAGFPERIPAVTLDLQCGSALEAISAAAAKIESGMADLVIAGGMESSSVQPYRMMSPNHPEYDGGKVYTVAQFVPGKRGEQVMLEGAEETAIRENVSKEEMDTWVLRSHKRAAQARKEGILEDITVSIDGSSRDEGIRPTMSQRLIDRLPYLLPNGTKITAANACLMHDGAAFVVLCSERFLREQGRKAECRFRFGTAIGDDPMMSPKSAVSAAKAILAKTGHSYQEIDAFEVNEAFAVIDVLFERAFPGIEDRYNIWGGALAYGHPYGVSGAMILLHLMKALEHKNGHLGMCCVAAAGGIGSSILVEKVMK</sequence>
<dbReference type="Pfam" id="PF00108">
    <property type="entry name" value="Thiolase_N"/>
    <property type="match status" value="1"/>
</dbReference>
<comment type="caution">
    <text evidence="8">The sequence shown here is derived from an EMBL/GenBank/DDBJ whole genome shotgun (WGS) entry which is preliminary data.</text>
</comment>
<dbReference type="RefSeq" id="WP_107001661.1">
    <property type="nucleotide sequence ID" value="NZ_DBFBUD010000036.1"/>
</dbReference>
<keyword evidence="9" id="KW-1185">Reference proteome</keyword>
<dbReference type="InterPro" id="IPR016039">
    <property type="entry name" value="Thiolase-like"/>
</dbReference>
<dbReference type="PIRSF" id="PIRSF000429">
    <property type="entry name" value="Ac-CoA_Ac_transf"/>
    <property type="match status" value="1"/>
</dbReference>
<dbReference type="Gene3D" id="3.40.47.10">
    <property type="match status" value="1"/>
</dbReference>
<dbReference type="Pfam" id="PF02803">
    <property type="entry name" value="Thiolase_C"/>
    <property type="match status" value="1"/>
</dbReference>
<keyword evidence="2 5" id="KW-0808">Transferase</keyword>
<dbReference type="InterPro" id="IPR020617">
    <property type="entry name" value="Thiolase_C"/>
</dbReference>
<evidence type="ECO:0000256" key="3">
    <source>
        <dbReference type="ARBA" id="ARBA00023315"/>
    </source>
</evidence>
<reference evidence="8 9" key="1">
    <citation type="submission" date="2018-03" db="EMBL/GenBank/DDBJ databases">
        <title>Lachnoclostridium SNUG30386 gen.nov., sp.nov., isolated from human faeces.</title>
        <authorList>
            <person name="Seo B."/>
            <person name="Jeon K."/>
            <person name="Ko G."/>
        </authorList>
    </citation>
    <scope>NUCLEOTIDE SEQUENCE [LARGE SCALE GENOMIC DNA]</scope>
    <source>
        <strain evidence="8 9">SNUG30386</strain>
    </source>
</reference>
<evidence type="ECO:0000259" key="7">
    <source>
        <dbReference type="Pfam" id="PF02803"/>
    </source>
</evidence>
<name>A0A2T3FLV5_9CLOT</name>
<comment type="similarity">
    <text evidence="1 5">Belongs to the thiolase-like superfamily. Thiolase family.</text>
</comment>
<evidence type="ECO:0000259" key="6">
    <source>
        <dbReference type="Pfam" id="PF00108"/>
    </source>
</evidence>
<feature type="domain" description="Thiolase N-terminal" evidence="6">
    <location>
        <begin position="4"/>
        <end position="248"/>
    </location>
</feature>
<dbReference type="GO" id="GO:0016747">
    <property type="term" value="F:acyltransferase activity, transferring groups other than amino-acyl groups"/>
    <property type="evidence" value="ECO:0007669"/>
    <property type="project" value="InterPro"/>
</dbReference>
<gene>
    <name evidence="8" type="ORF">C7U56_13555</name>
</gene>
<dbReference type="EMBL" id="PYLO01000005">
    <property type="protein sequence ID" value="PST36249.1"/>
    <property type="molecule type" value="Genomic_DNA"/>
</dbReference>
<dbReference type="CDD" id="cd00751">
    <property type="entry name" value="thiolase"/>
    <property type="match status" value="1"/>
</dbReference>
<dbReference type="AlphaFoldDB" id="A0A2T3FLV5"/>
<dbReference type="NCBIfam" id="TIGR01930">
    <property type="entry name" value="AcCoA-C-Actrans"/>
    <property type="match status" value="1"/>
</dbReference>
<dbReference type="InterPro" id="IPR020613">
    <property type="entry name" value="Thiolase_CS"/>
</dbReference>
<organism evidence="8 9">
    <name type="scientific">Clostridium fessum</name>
    <dbReference type="NCBI Taxonomy" id="2126740"/>
    <lineage>
        <taxon>Bacteria</taxon>
        <taxon>Bacillati</taxon>
        <taxon>Bacillota</taxon>
        <taxon>Clostridia</taxon>
        <taxon>Eubacteriales</taxon>
        <taxon>Clostridiaceae</taxon>
        <taxon>Clostridium</taxon>
    </lineage>
</organism>
<evidence type="ECO:0000256" key="5">
    <source>
        <dbReference type="RuleBase" id="RU003557"/>
    </source>
</evidence>
<dbReference type="InterPro" id="IPR020616">
    <property type="entry name" value="Thiolase_N"/>
</dbReference>
<dbReference type="PANTHER" id="PTHR18919">
    <property type="entry name" value="ACETYL-COA C-ACYLTRANSFERASE"/>
    <property type="match status" value="1"/>
</dbReference>
<protein>
    <recommendedName>
        <fullName evidence="4">Acetoacetyl-CoA thiolase</fullName>
    </recommendedName>
</protein>
<keyword evidence="3 5" id="KW-0012">Acyltransferase</keyword>
<dbReference type="PANTHER" id="PTHR18919:SF140">
    <property type="entry name" value="ACETYL-COA C-ACETYLTRANSFERASE (ACETOACETYL-COA THIOLASE) (ACAB-5)"/>
    <property type="match status" value="1"/>
</dbReference>
<evidence type="ECO:0000313" key="8">
    <source>
        <dbReference type="EMBL" id="PST36249.1"/>
    </source>
</evidence>
<evidence type="ECO:0000256" key="1">
    <source>
        <dbReference type="ARBA" id="ARBA00010982"/>
    </source>
</evidence>
<dbReference type="Proteomes" id="UP000241048">
    <property type="component" value="Unassembled WGS sequence"/>
</dbReference>
<proteinExistence type="inferred from homology"/>
<accession>A0A2T3FLV5</accession>